<dbReference type="CDD" id="cd00590">
    <property type="entry name" value="RRM_SF"/>
    <property type="match status" value="1"/>
</dbReference>
<name>A0A9R1W7V6_LACSA</name>
<keyword evidence="2" id="KW-1185">Reference proteome</keyword>
<dbReference type="InterPro" id="IPR035979">
    <property type="entry name" value="RBD_domain_sf"/>
</dbReference>
<dbReference type="EMBL" id="NBSK02000002">
    <property type="protein sequence ID" value="KAJ0221617.1"/>
    <property type="molecule type" value="Genomic_DNA"/>
</dbReference>
<gene>
    <name evidence="1" type="ORF">LSAT_V11C200073030</name>
</gene>
<dbReference type="Proteomes" id="UP000235145">
    <property type="component" value="Unassembled WGS sequence"/>
</dbReference>
<sequence>MKIFNRYGTILDVYVAKKLNRINKKFGYVRFLNVPDVISFERDIDDGGAKSNNKFIRMLSSPGVKEYMHNTLVGKTEYFQALMNVEAFSQVEGYLGGLKVLLEFESVEIKNKFLSDGAAIWKPRFKNLTNLSLKCNYNERIT</sequence>
<proteinExistence type="predicted"/>
<dbReference type="GO" id="GO:0003676">
    <property type="term" value="F:nucleic acid binding"/>
    <property type="evidence" value="ECO:0007669"/>
    <property type="project" value="InterPro"/>
</dbReference>
<evidence type="ECO:0008006" key="3">
    <source>
        <dbReference type="Google" id="ProtNLM"/>
    </source>
</evidence>
<comment type="caution">
    <text evidence="1">The sequence shown here is derived from an EMBL/GenBank/DDBJ whole genome shotgun (WGS) entry which is preliminary data.</text>
</comment>
<protein>
    <recommendedName>
        <fullName evidence="3">RRM domain-containing protein</fullName>
    </recommendedName>
</protein>
<organism evidence="1 2">
    <name type="scientific">Lactuca sativa</name>
    <name type="common">Garden lettuce</name>
    <dbReference type="NCBI Taxonomy" id="4236"/>
    <lineage>
        <taxon>Eukaryota</taxon>
        <taxon>Viridiplantae</taxon>
        <taxon>Streptophyta</taxon>
        <taxon>Embryophyta</taxon>
        <taxon>Tracheophyta</taxon>
        <taxon>Spermatophyta</taxon>
        <taxon>Magnoliopsida</taxon>
        <taxon>eudicotyledons</taxon>
        <taxon>Gunneridae</taxon>
        <taxon>Pentapetalae</taxon>
        <taxon>asterids</taxon>
        <taxon>campanulids</taxon>
        <taxon>Asterales</taxon>
        <taxon>Asteraceae</taxon>
        <taxon>Cichorioideae</taxon>
        <taxon>Cichorieae</taxon>
        <taxon>Lactucinae</taxon>
        <taxon>Lactuca</taxon>
    </lineage>
</organism>
<evidence type="ECO:0000313" key="1">
    <source>
        <dbReference type="EMBL" id="KAJ0221617.1"/>
    </source>
</evidence>
<reference evidence="1 2" key="1">
    <citation type="journal article" date="2017" name="Nat. Commun.">
        <title>Genome assembly with in vitro proximity ligation data and whole-genome triplication in lettuce.</title>
        <authorList>
            <person name="Reyes-Chin-Wo S."/>
            <person name="Wang Z."/>
            <person name="Yang X."/>
            <person name="Kozik A."/>
            <person name="Arikit S."/>
            <person name="Song C."/>
            <person name="Xia L."/>
            <person name="Froenicke L."/>
            <person name="Lavelle D.O."/>
            <person name="Truco M.J."/>
            <person name="Xia R."/>
            <person name="Zhu S."/>
            <person name="Xu C."/>
            <person name="Xu H."/>
            <person name="Xu X."/>
            <person name="Cox K."/>
            <person name="Korf I."/>
            <person name="Meyers B.C."/>
            <person name="Michelmore R.W."/>
        </authorList>
    </citation>
    <scope>NUCLEOTIDE SEQUENCE [LARGE SCALE GENOMIC DNA]</scope>
    <source>
        <strain evidence="2">cv. Salinas</strain>
        <tissue evidence="1">Seedlings</tissue>
    </source>
</reference>
<evidence type="ECO:0000313" key="2">
    <source>
        <dbReference type="Proteomes" id="UP000235145"/>
    </source>
</evidence>
<accession>A0A9R1W7V6</accession>
<dbReference type="SUPFAM" id="SSF54928">
    <property type="entry name" value="RNA-binding domain, RBD"/>
    <property type="match status" value="1"/>
</dbReference>
<dbReference type="AlphaFoldDB" id="A0A9R1W7V6"/>